<evidence type="ECO:0000313" key="2">
    <source>
        <dbReference type="EMBL" id="RCV20534.1"/>
    </source>
</evidence>
<dbReference type="PANTHER" id="PTHR31205:SF86">
    <property type="entry name" value="DUF569 DOMAIN-CONTAINING PROTEIN"/>
    <property type="match status" value="1"/>
</dbReference>
<dbReference type="PANTHER" id="PTHR31205">
    <property type="entry name" value="ACTIN CROSS-LINKING PROTEIN (DUF569)"/>
    <property type="match status" value="1"/>
</dbReference>
<dbReference type="CDD" id="cd23340">
    <property type="entry name" value="beta-trefoil_FSCN_ACP-like"/>
    <property type="match status" value="1"/>
</dbReference>
<dbReference type="Pfam" id="PF04601">
    <property type="entry name" value="DUF569"/>
    <property type="match status" value="1"/>
</dbReference>
<dbReference type="InterPro" id="IPR007679">
    <property type="entry name" value="DUF569"/>
</dbReference>
<gene>
    <name evidence="2" type="ORF">SETIT_4G063700v2</name>
</gene>
<dbReference type="OrthoDB" id="617902at2759"/>
<sequence>MAPAAAAAAAALAPDAMQQFPEGAHVRLRSRVHGGYLHAGEDGVGVSLSWGRRSSMNAAWQVHRMTIDGTTYVLLHSAAYGRYLAASPHPAPPGHRGHSVVQGDYGEQGVNPILWKPVGSGHAGYVLLRHVSYRFLPANGRYRLWLSGAPVDDFDNQSTMMDWKVEAIPPRPAPPVLPPPTPINRGGCRSLFLLHQEPGVLEKTIRLGCVACQRACSGSICRRCVAQVKKNLELMKKEGRDGFFGYCLKCHEVAKGSHLAHQDNIIPVDRYKGHLVAWVTGKENWAAIFHGIQSDMCYRPPIGRPFLLHTPEECCRCIECNDVMYTKRLYDMLSLYCTINCWLEERSGGGAAEVQVAKALLAMEFDSSTHAVCLTCSMAFSSSEASDHAEHDMLSIVMESGRLPRLQIPSAHYLAHVWRNIKGWDPDGMGDILIKDNSSPRCQTCQMRLVDGGSKTCSFECCLPQPSLLPRPLQRQQLAG</sequence>
<dbReference type="EMBL" id="CM003531">
    <property type="protein sequence ID" value="RCV20534.1"/>
    <property type="molecule type" value="Genomic_DNA"/>
</dbReference>
<protein>
    <recommendedName>
        <fullName evidence="1">DUF569 domain-containing protein</fullName>
    </recommendedName>
</protein>
<evidence type="ECO:0000259" key="1">
    <source>
        <dbReference type="Pfam" id="PF04601"/>
    </source>
</evidence>
<accession>A0A368QRT4</accession>
<dbReference type="InterPro" id="IPR008999">
    <property type="entry name" value="Actin-crosslinking"/>
</dbReference>
<proteinExistence type="predicted"/>
<reference evidence="2" key="2">
    <citation type="submission" date="2015-07" db="EMBL/GenBank/DDBJ databases">
        <authorList>
            <person name="Noorani M."/>
        </authorList>
    </citation>
    <scope>NUCLEOTIDE SEQUENCE</scope>
    <source>
        <strain evidence="2">Yugu1</strain>
    </source>
</reference>
<organism evidence="2">
    <name type="scientific">Setaria italica</name>
    <name type="common">Foxtail millet</name>
    <name type="synonym">Panicum italicum</name>
    <dbReference type="NCBI Taxonomy" id="4555"/>
    <lineage>
        <taxon>Eukaryota</taxon>
        <taxon>Viridiplantae</taxon>
        <taxon>Streptophyta</taxon>
        <taxon>Embryophyta</taxon>
        <taxon>Tracheophyta</taxon>
        <taxon>Spermatophyta</taxon>
        <taxon>Magnoliopsida</taxon>
        <taxon>Liliopsida</taxon>
        <taxon>Poales</taxon>
        <taxon>Poaceae</taxon>
        <taxon>PACMAD clade</taxon>
        <taxon>Panicoideae</taxon>
        <taxon>Panicodae</taxon>
        <taxon>Paniceae</taxon>
        <taxon>Cenchrinae</taxon>
        <taxon>Setaria</taxon>
    </lineage>
</organism>
<dbReference type="SUPFAM" id="SSF50405">
    <property type="entry name" value="Actin-crosslinking proteins"/>
    <property type="match status" value="1"/>
</dbReference>
<dbReference type="KEGG" id="sita:101756885"/>
<reference evidence="2" key="1">
    <citation type="journal article" date="2012" name="Nat. Biotechnol.">
        <title>Reference genome sequence of the model plant Setaria.</title>
        <authorList>
            <person name="Bennetzen J.L."/>
            <person name="Schmutz J."/>
            <person name="Wang H."/>
            <person name="Percifield R."/>
            <person name="Hawkins J."/>
            <person name="Pontaroli A.C."/>
            <person name="Estep M."/>
            <person name="Feng L."/>
            <person name="Vaughn J.N."/>
            <person name="Grimwood J."/>
            <person name="Jenkins J."/>
            <person name="Barry K."/>
            <person name="Lindquist E."/>
            <person name="Hellsten U."/>
            <person name="Deshpande S."/>
            <person name="Wang X."/>
            <person name="Wu X."/>
            <person name="Mitros T."/>
            <person name="Triplett J."/>
            <person name="Yang X."/>
            <person name="Ye C.Y."/>
            <person name="Mauro-Herrera M."/>
            <person name="Wang L."/>
            <person name="Li P."/>
            <person name="Sharma M."/>
            <person name="Sharma R."/>
            <person name="Ronald P.C."/>
            <person name="Panaud O."/>
            <person name="Kellogg E.A."/>
            <person name="Brutnell T.P."/>
            <person name="Doust A.N."/>
            <person name="Tuskan G.A."/>
            <person name="Rokhsar D."/>
            <person name="Devos K.M."/>
        </authorList>
    </citation>
    <scope>NUCLEOTIDE SEQUENCE [LARGE SCALE GENOMIC DNA]</scope>
    <source>
        <strain evidence="2">Yugu1</strain>
    </source>
</reference>
<feature type="domain" description="DUF569" evidence="1">
    <location>
        <begin position="17"/>
        <end position="163"/>
    </location>
</feature>
<dbReference type="AlphaFoldDB" id="A0A368QRT4"/>
<name>A0A368QRT4_SETIT</name>